<proteinExistence type="predicted"/>
<evidence type="ECO:0000256" key="1">
    <source>
        <dbReference type="SAM" id="Phobius"/>
    </source>
</evidence>
<keyword evidence="1" id="KW-0812">Transmembrane</keyword>
<keyword evidence="1" id="KW-1133">Transmembrane helix</keyword>
<gene>
    <name evidence="2" type="ORF">J2Z79_001758</name>
</gene>
<sequence length="61" mass="6852">MDIEWTRFGDLAPSSGLLLLFILVVWALIALVMYWAFISGSTSMGEGVKFKYVKDDEPVSH</sequence>
<feature type="transmembrane region" description="Helical" evidence="1">
    <location>
        <begin position="17"/>
        <end position="37"/>
    </location>
</feature>
<evidence type="ECO:0000313" key="3">
    <source>
        <dbReference type="Proteomes" id="UP001519289"/>
    </source>
</evidence>
<evidence type="ECO:0000313" key="2">
    <source>
        <dbReference type="EMBL" id="MBP2018350.1"/>
    </source>
</evidence>
<keyword evidence="1" id="KW-0472">Membrane</keyword>
<keyword evidence="3" id="KW-1185">Reference proteome</keyword>
<comment type="caution">
    <text evidence="2">The sequence shown here is derived from an EMBL/GenBank/DDBJ whole genome shotgun (WGS) entry which is preliminary data.</text>
</comment>
<organism evidence="2 3">
    <name type="scientific">Symbiobacterium terraclitae</name>
    <dbReference type="NCBI Taxonomy" id="557451"/>
    <lineage>
        <taxon>Bacteria</taxon>
        <taxon>Bacillati</taxon>
        <taxon>Bacillota</taxon>
        <taxon>Clostridia</taxon>
        <taxon>Eubacteriales</taxon>
        <taxon>Symbiobacteriaceae</taxon>
        <taxon>Symbiobacterium</taxon>
    </lineage>
</organism>
<dbReference type="RefSeq" id="WP_209466476.1">
    <property type="nucleotide sequence ID" value="NZ_JAGGLG010000012.1"/>
</dbReference>
<reference evidence="2 3" key="1">
    <citation type="submission" date="2021-03" db="EMBL/GenBank/DDBJ databases">
        <title>Genomic Encyclopedia of Type Strains, Phase IV (KMG-IV): sequencing the most valuable type-strain genomes for metagenomic binning, comparative biology and taxonomic classification.</title>
        <authorList>
            <person name="Goeker M."/>
        </authorList>
    </citation>
    <scope>NUCLEOTIDE SEQUENCE [LARGE SCALE GENOMIC DNA]</scope>
    <source>
        <strain evidence="2 3">DSM 27138</strain>
    </source>
</reference>
<dbReference type="Proteomes" id="UP001519289">
    <property type="component" value="Unassembled WGS sequence"/>
</dbReference>
<dbReference type="EMBL" id="JAGGLG010000012">
    <property type="protein sequence ID" value="MBP2018350.1"/>
    <property type="molecule type" value="Genomic_DNA"/>
</dbReference>
<protein>
    <submittedName>
        <fullName evidence="2">Uncharacterized protein</fullName>
    </submittedName>
</protein>
<accession>A0ABS4JS51</accession>
<name>A0ABS4JS51_9FIRM</name>